<protein>
    <submittedName>
        <fullName evidence="4">Catenin alpha-2</fullName>
    </submittedName>
</protein>
<evidence type="ECO:0000256" key="1">
    <source>
        <dbReference type="ARBA" id="ARBA00004496"/>
    </source>
</evidence>
<name>A0AAV6S886_SOLSE</name>
<evidence type="ECO:0000313" key="4">
    <source>
        <dbReference type="EMBL" id="KAG7512940.1"/>
    </source>
</evidence>
<feature type="region of interest" description="Disordered" evidence="3">
    <location>
        <begin position="1411"/>
        <end position="1447"/>
    </location>
</feature>
<comment type="caution">
    <text evidence="4">The sequence shown here is derived from an EMBL/GenBank/DDBJ whole genome shotgun (WGS) entry which is preliminary data.</text>
</comment>
<dbReference type="Proteomes" id="UP000693946">
    <property type="component" value="Linkage Group LG15"/>
</dbReference>
<keyword evidence="5" id="KW-1185">Reference proteome</keyword>
<dbReference type="GO" id="GO:0016477">
    <property type="term" value="P:cell migration"/>
    <property type="evidence" value="ECO:0007669"/>
    <property type="project" value="TreeGrafter"/>
</dbReference>
<dbReference type="PANTHER" id="PTHR18914:SF30">
    <property type="entry name" value="VINCULIN_ALPHA-CATENIN FAMILY MEMBER 1"/>
    <property type="match status" value="1"/>
</dbReference>
<evidence type="ECO:0000256" key="3">
    <source>
        <dbReference type="SAM" id="MobiDB-lite"/>
    </source>
</evidence>
<feature type="region of interest" description="Disordered" evidence="3">
    <location>
        <begin position="655"/>
        <end position="680"/>
    </location>
</feature>
<dbReference type="Pfam" id="PF01044">
    <property type="entry name" value="Vinculin"/>
    <property type="match status" value="2"/>
</dbReference>
<comment type="subcellular location">
    <subcellularLocation>
        <location evidence="1">Cytoplasm</location>
    </subcellularLocation>
</comment>
<dbReference type="EMBL" id="JAGKHQ010000007">
    <property type="protein sequence ID" value="KAG7512940.1"/>
    <property type="molecule type" value="Genomic_DNA"/>
</dbReference>
<dbReference type="GO" id="GO:0005737">
    <property type="term" value="C:cytoplasm"/>
    <property type="evidence" value="ECO:0007669"/>
    <property type="project" value="UniProtKB-SubCell"/>
</dbReference>
<gene>
    <name evidence="4" type="ORF">JOB18_043615</name>
</gene>
<organism evidence="4 5">
    <name type="scientific">Solea senegalensis</name>
    <name type="common">Senegalese sole</name>
    <dbReference type="NCBI Taxonomy" id="28829"/>
    <lineage>
        <taxon>Eukaryota</taxon>
        <taxon>Metazoa</taxon>
        <taxon>Chordata</taxon>
        <taxon>Craniata</taxon>
        <taxon>Vertebrata</taxon>
        <taxon>Euteleostomi</taxon>
        <taxon>Actinopterygii</taxon>
        <taxon>Neopterygii</taxon>
        <taxon>Teleostei</taxon>
        <taxon>Neoteleostei</taxon>
        <taxon>Acanthomorphata</taxon>
        <taxon>Carangaria</taxon>
        <taxon>Pleuronectiformes</taxon>
        <taxon>Pleuronectoidei</taxon>
        <taxon>Soleidae</taxon>
        <taxon>Solea</taxon>
    </lineage>
</organism>
<keyword evidence="2" id="KW-0963">Cytoplasm</keyword>
<dbReference type="GO" id="GO:0016342">
    <property type="term" value="C:catenin complex"/>
    <property type="evidence" value="ECO:0007669"/>
    <property type="project" value="TreeGrafter"/>
</dbReference>
<dbReference type="GO" id="GO:0008013">
    <property type="term" value="F:beta-catenin binding"/>
    <property type="evidence" value="ECO:0007669"/>
    <property type="project" value="TreeGrafter"/>
</dbReference>
<proteinExistence type="predicted"/>
<evidence type="ECO:0000313" key="5">
    <source>
        <dbReference type="Proteomes" id="UP000693946"/>
    </source>
</evidence>
<sequence length="1447" mass="160963">MSSLFDHGLIRTVVVEQVVAPLSCHLCHLVLLCENSEEPEQFSHLEEAAQAVARATENMAAVASRQICETGDEVLHMEMSSLLESVSVSGQHVLLAAQKLNIQPSLSEHREDLITATQNVFLGVVKVLLVDDDATVRRVVAAADGVLECLAEIGSSLDTKSLLRSFQVFSEALLRLNTLTVERANSLQDPRQRKQLLDSLETLKRCISMLHTATITTIKHPACEQAQAAKRYILEKVQSTVSDIIITLNSECYKGTMGPFGYYTGRRTSLLQILTSSSTCSIQSSGFDSIVRDLVFHCMVVASSSRREFQQKVVGHCRHILQFWSDVKRILKPTGNPDEQSLDSTSALLVQQIRMLDTDLIPALLYQVLDTFLSASSALQELLRVTRQILAADSSTETDLTFLQPLVEDFISATDRITQVANFISAMTADAKGLENVENSRVCLTRLRARIAPLSLELADNSLQTVQKLHEVCRKWEEEASQLQDAISDVVDVKEFTSIAIQEMVLDRHGCDAAYREQSYTSFEGHATNLLCHMETAIHSARRHLDRSDNPIYRNGLLVLLRQVQSSQSKVCESVRGMLLGVCLNVEVYSTFSDSVSTVLQHFKVLREGLDGQQHPHLLSPLREGARQPRIPQLCLPEKDTCELSLDRRIRGSDSPVLEVTERDSHAEHEEERSDEKTVGGELPHIYDIDDLKIPGVSSVPKLIRKHLEFDLLPLIYEVVTVTKEKDVTVLNQACTGVLELSNYYVQATKEAPAVVDAVDCQTLESFRAELLSLTPLLVQTAQETAMSSAMSTESLYKHSTRFSDLISNIRHILLPVAGTWYHAVYAELQGNLSIAVATTVTQHLNEVIHLGADTVQLLMTSSHLTSTDSQETFSILHNKLNKAQNNTRCLVEFTTSLKGQVDQSEGLCILWGLSIQILLSSLDKILGTSAAVNQLSPQKQLSVLSENSLRIQEAARITSLNCKSTYKSKQLTGFQDELKTLTEAYLKAAEELGLMPSVMQLARSEFFQRQLLIKMRILSGYLMKVNKDYGAALQSLVGIARFSAEHFRESNTEDTEQTFEKAVKALLENVKSATKRVEDSLNYIKDPHARSSLRSINDHMSFQISDIISRARLMVETRYVSDTVSLDVQIQCWSAKAHHVVEEIRRQDGIHPEAKELIRTGLQGRTPEVTKEALSAFPSQVKEEEDKTVTCSQKGRTEGVDAPQMNTQVAAVAKYQTGNMEKYDVVRCGEYKEASSLTYTSLFLKQESDSWDPKDNKIVQVTRKMADTICHMTQYLKKRGPILNKEAFVTAAKDVISNCQSLTQFIRVIANHCLDQQCTVELSLIVEQLLTITNQLNIISSVNAVTPGCKSSDEILVKNAQNLLQTVLRGVRAAETACITGLKQPEPNSDGAEATALCFQWKRNLELHRAQQTSNPETDELGLRKTSSHPVAPSLAPPVNVQHGYK</sequence>
<dbReference type="GO" id="GO:0051015">
    <property type="term" value="F:actin filament binding"/>
    <property type="evidence" value="ECO:0007669"/>
    <property type="project" value="InterPro"/>
</dbReference>
<feature type="compositionally biased region" description="Basic and acidic residues" evidence="3">
    <location>
        <begin position="660"/>
        <end position="680"/>
    </location>
</feature>
<dbReference type="PANTHER" id="PTHR18914">
    <property type="entry name" value="ALPHA CATENIN"/>
    <property type="match status" value="1"/>
</dbReference>
<reference evidence="4 5" key="1">
    <citation type="journal article" date="2021" name="Sci. Rep.">
        <title>Chromosome anchoring in Senegalese sole (Solea senegalensis) reveals sex-associated markers and genome rearrangements in flatfish.</title>
        <authorList>
            <person name="Guerrero-Cozar I."/>
            <person name="Gomez-Garrido J."/>
            <person name="Berbel C."/>
            <person name="Martinez-Blanch J.F."/>
            <person name="Alioto T."/>
            <person name="Claros M.G."/>
            <person name="Gagnaire P.A."/>
            <person name="Manchado M."/>
        </authorList>
    </citation>
    <scope>NUCLEOTIDE SEQUENCE [LARGE SCALE GENOMIC DNA]</scope>
    <source>
        <strain evidence="4">Sse05_10M</strain>
    </source>
</reference>
<dbReference type="GO" id="GO:0005912">
    <property type="term" value="C:adherens junction"/>
    <property type="evidence" value="ECO:0007669"/>
    <property type="project" value="TreeGrafter"/>
</dbReference>
<dbReference type="InterPro" id="IPR006077">
    <property type="entry name" value="Vinculin/catenin"/>
</dbReference>
<dbReference type="GO" id="GO:0098609">
    <property type="term" value="P:cell-cell adhesion"/>
    <property type="evidence" value="ECO:0007669"/>
    <property type="project" value="TreeGrafter"/>
</dbReference>
<evidence type="ECO:0000256" key="2">
    <source>
        <dbReference type="ARBA" id="ARBA00022490"/>
    </source>
</evidence>
<accession>A0AAV6S886</accession>